<dbReference type="OrthoDB" id="2548253at2759"/>
<keyword evidence="3" id="KW-1185">Reference proteome</keyword>
<proteinExistence type="predicted"/>
<dbReference type="Proteomes" id="UP000559027">
    <property type="component" value="Unassembled WGS sequence"/>
</dbReference>
<feature type="transmembrane region" description="Helical" evidence="1">
    <location>
        <begin position="55"/>
        <end position="74"/>
    </location>
</feature>
<evidence type="ECO:0000313" key="2">
    <source>
        <dbReference type="EMBL" id="KAF5346898.1"/>
    </source>
</evidence>
<feature type="transmembrane region" description="Helical" evidence="1">
    <location>
        <begin position="131"/>
        <end position="150"/>
    </location>
</feature>
<dbReference type="AlphaFoldDB" id="A0A8H5CTQ3"/>
<gene>
    <name evidence="2" type="ORF">D9756_010617</name>
</gene>
<evidence type="ECO:0000256" key="1">
    <source>
        <dbReference type="SAM" id="Phobius"/>
    </source>
</evidence>
<feature type="transmembrane region" description="Helical" evidence="1">
    <location>
        <begin position="94"/>
        <end position="119"/>
    </location>
</feature>
<dbReference type="EMBL" id="JAACJO010000029">
    <property type="protein sequence ID" value="KAF5346898.1"/>
    <property type="molecule type" value="Genomic_DNA"/>
</dbReference>
<accession>A0A8H5CTQ3</accession>
<sequence>MLAQKELANKTCRKLVGPTWYQCHRWHYLNGVFETRVQIAGRSGDTCLKKHKLEFFSLIFAIVHFFAGPYSYFMTPRVPPPPPKAHPLHNLHDYMPMVLQHIYSFVLTFELGGTILQFVMNSYSRTYAGKYKMAAILMLVANTLLLLDLLPQVVETSARIGGAVRYRNVKTSDINGNSGVMSNVARSEFVEFAAICTSGKVRDSV</sequence>
<keyword evidence="1" id="KW-0472">Membrane</keyword>
<organism evidence="2 3">
    <name type="scientific">Leucocoprinus leucothites</name>
    <dbReference type="NCBI Taxonomy" id="201217"/>
    <lineage>
        <taxon>Eukaryota</taxon>
        <taxon>Fungi</taxon>
        <taxon>Dikarya</taxon>
        <taxon>Basidiomycota</taxon>
        <taxon>Agaricomycotina</taxon>
        <taxon>Agaricomycetes</taxon>
        <taxon>Agaricomycetidae</taxon>
        <taxon>Agaricales</taxon>
        <taxon>Agaricineae</taxon>
        <taxon>Agaricaceae</taxon>
        <taxon>Leucocoprinus</taxon>
    </lineage>
</organism>
<keyword evidence="1" id="KW-0812">Transmembrane</keyword>
<reference evidence="2 3" key="1">
    <citation type="journal article" date="2020" name="ISME J.">
        <title>Uncovering the hidden diversity of litter-decomposition mechanisms in mushroom-forming fungi.</title>
        <authorList>
            <person name="Floudas D."/>
            <person name="Bentzer J."/>
            <person name="Ahren D."/>
            <person name="Johansson T."/>
            <person name="Persson P."/>
            <person name="Tunlid A."/>
        </authorList>
    </citation>
    <scope>NUCLEOTIDE SEQUENCE [LARGE SCALE GENOMIC DNA]</scope>
    <source>
        <strain evidence="2 3">CBS 146.42</strain>
    </source>
</reference>
<name>A0A8H5CTQ3_9AGAR</name>
<keyword evidence="1" id="KW-1133">Transmembrane helix</keyword>
<evidence type="ECO:0000313" key="3">
    <source>
        <dbReference type="Proteomes" id="UP000559027"/>
    </source>
</evidence>
<protein>
    <submittedName>
        <fullName evidence="2">Uncharacterized protein</fullName>
    </submittedName>
</protein>
<comment type="caution">
    <text evidence="2">The sequence shown here is derived from an EMBL/GenBank/DDBJ whole genome shotgun (WGS) entry which is preliminary data.</text>
</comment>